<protein>
    <submittedName>
        <fullName evidence="1">Uncharacterized protein DUF3501</fullName>
    </submittedName>
</protein>
<dbReference type="AlphaFoldDB" id="A0A4R1F8Q6"/>
<dbReference type="Pfam" id="PF12007">
    <property type="entry name" value="DUF3501"/>
    <property type="match status" value="1"/>
</dbReference>
<sequence>MTQKLTRDDLLSLEQYHEQRPEIRAATMLHKKSRNLPVGPNVTLYFEDATTLKYQIQEILRAEKVFDAAGINEELEVYNAMLPTGTNWKATMMIEYIDVAERVKALSQLIGIDRKTWVQVEGFDKVFAISNEDLERETEDKTSAVHFMRFELSPEMIAAVKDGAAINVGIDHENYTHAVTPVPENYRQAMVNDLA</sequence>
<dbReference type="InterPro" id="IPR021890">
    <property type="entry name" value="DUF3501"/>
</dbReference>
<evidence type="ECO:0000313" key="1">
    <source>
        <dbReference type="EMBL" id="TCJ89152.1"/>
    </source>
</evidence>
<evidence type="ECO:0000313" key="2">
    <source>
        <dbReference type="Proteomes" id="UP000294887"/>
    </source>
</evidence>
<dbReference type="EMBL" id="SMFQ01000002">
    <property type="protein sequence ID" value="TCJ89152.1"/>
    <property type="molecule type" value="Genomic_DNA"/>
</dbReference>
<accession>A0A4R1F8Q6</accession>
<comment type="caution">
    <text evidence="1">The sequence shown here is derived from an EMBL/GenBank/DDBJ whole genome shotgun (WGS) entry which is preliminary data.</text>
</comment>
<gene>
    <name evidence="1" type="ORF">EV695_1013</name>
</gene>
<dbReference type="Proteomes" id="UP000294887">
    <property type="component" value="Unassembled WGS sequence"/>
</dbReference>
<dbReference type="OrthoDB" id="9780579at2"/>
<dbReference type="RefSeq" id="WP_131904801.1">
    <property type="nucleotide sequence ID" value="NZ_BAAAFU010000008.1"/>
</dbReference>
<reference evidence="1 2" key="1">
    <citation type="submission" date="2019-03" db="EMBL/GenBank/DDBJ databases">
        <title>Genomic Encyclopedia of Type Strains, Phase IV (KMG-IV): sequencing the most valuable type-strain genomes for metagenomic binning, comparative biology and taxonomic classification.</title>
        <authorList>
            <person name="Goeker M."/>
        </authorList>
    </citation>
    <scope>NUCLEOTIDE SEQUENCE [LARGE SCALE GENOMIC DNA]</scope>
    <source>
        <strain evidence="1 2">DSM 24830</strain>
    </source>
</reference>
<organism evidence="1 2">
    <name type="scientific">Cocleimonas flava</name>
    <dbReference type="NCBI Taxonomy" id="634765"/>
    <lineage>
        <taxon>Bacteria</taxon>
        <taxon>Pseudomonadati</taxon>
        <taxon>Pseudomonadota</taxon>
        <taxon>Gammaproteobacteria</taxon>
        <taxon>Thiotrichales</taxon>
        <taxon>Thiotrichaceae</taxon>
        <taxon>Cocleimonas</taxon>
    </lineage>
</organism>
<proteinExistence type="predicted"/>
<keyword evidence="2" id="KW-1185">Reference proteome</keyword>
<name>A0A4R1F8Q6_9GAMM</name>